<dbReference type="PANTHER" id="PTHR18763">
    <property type="entry name" value="WD-REPEAT PROTEIN 18"/>
    <property type="match status" value="1"/>
</dbReference>
<dbReference type="InterPro" id="IPR036322">
    <property type="entry name" value="WD40_repeat_dom_sf"/>
</dbReference>
<evidence type="ECO:0000256" key="2">
    <source>
        <dbReference type="ARBA" id="ARBA00022737"/>
    </source>
</evidence>
<name>A0AA38GQN7_TAXCH</name>
<feature type="repeat" description="WD" evidence="3">
    <location>
        <begin position="104"/>
        <end position="135"/>
    </location>
</feature>
<dbReference type="Proteomes" id="UP000824469">
    <property type="component" value="Unassembled WGS sequence"/>
</dbReference>
<dbReference type="GO" id="GO:0006364">
    <property type="term" value="P:rRNA processing"/>
    <property type="evidence" value="ECO:0007669"/>
    <property type="project" value="TreeGrafter"/>
</dbReference>
<accession>A0AA38GQN7</accession>
<dbReference type="GO" id="GO:0006261">
    <property type="term" value="P:DNA-templated DNA replication"/>
    <property type="evidence" value="ECO:0007669"/>
    <property type="project" value="TreeGrafter"/>
</dbReference>
<proteinExistence type="predicted"/>
<reference evidence="4 5" key="1">
    <citation type="journal article" date="2021" name="Nat. Plants">
        <title>The Taxus genome provides insights into paclitaxel biosynthesis.</title>
        <authorList>
            <person name="Xiong X."/>
            <person name="Gou J."/>
            <person name="Liao Q."/>
            <person name="Li Y."/>
            <person name="Zhou Q."/>
            <person name="Bi G."/>
            <person name="Li C."/>
            <person name="Du R."/>
            <person name="Wang X."/>
            <person name="Sun T."/>
            <person name="Guo L."/>
            <person name="Liang H."/>
            <person name="Lu P."/>
            <person name="Wu Y."/>
            <person name="Zhang Z."/>
            <person name="Ro D.K."/>
            <person name="Shang Y."/>
            <person name="Huang S."/>
            <person name="Yan J."/>
        </authorList>
    </citation>
    <scope>NUCLEOTIDE SEQUENCE [LARGE SCALE GENOMIC DNA]</scope>
    <source>
        <strain evidence="4">Ta-2019</strain>
    </source>
</reference>
<evidence type="ECO:0000256" key="1">
    <source>
        <dbReference type="ARBA" id="ARBA00022574"/>
    </source>
</evidence>
<dbReference type="Pfam" id="PF00400">
    <property type="entry name" value="WD40"/>
    <property type="match status" value="2"/>
</dbReference>
<organism evidence="4 5">
    <name type="scientific">Taxus chinensis</name>
    <name type="common">Chinese yew</name>
    <name type="synonym">Taxus wallichiana var. chinensis</name>
    <dbReference type="NCBI Taxonomy" id="29808"/>
    <lineage>
        <taxon>Eukaryota</taxon>
        <taxon>Viridiplantae</taxon>
        <taxon>Streptophyta</taxon>
        <taxon>Embryophyta</taxon>
        <taxon>Tracheophyta</taxon>
        <taxon>Spermatophyta</taxon>
        <taxon>Pinopsida</taxon>
        <taxon>Pinidae</taxon>
        <taxon>Conifers II</taxon>
        <taxon>Cupressales</taxon>
        <taxon>Taxaceae</taxon>
        <taxon>Taxus</taxon>
    </lineage>
</organism>
<evidence type="ECO:0000256" key="3">
    <source>
        <dbReference type="PROSITE-ProRule" id="PRU00221"/>
    </source>
</evidence>
<dbReference type="PANTHER" id="PTHR18763:SF0">
    <property type="entry name" value="WD REPEAT-CONTAINING PROTEIN 18"/>
    <property type="match status" value="1"/>
</dbReference>
<dbReference type="Gene3D" id="2.130.10.10">
    <property type="entry name" value="YVTN repeat-like/Quinoprotein amine dehydrogenase"/>
    <property type="match status" value="1"/>
</dbReference>
<dbReference type="GO" id="GO:0005656">
    <property type="term" value="C:nuclear pre-replicative complex"/>
    <property type="evidence" value="ECO:0007669"/>
    <property type="project" value="TreeGrafter"/>
</dbReference>
<sequence length="271" mass="29651">SGKEITTVIFRETEGKNYSVLLPIAFFPSPSHKSCENAPVCCGLLCGFLFLETQSRIVGNVGNEGKREENFADIHCSTSSIAVQAPKNLQIRAWVASGKLCQQWDAHNKPVSCLAFSDDSSLLISGADDGIIHVWPLIGILDTEDDSQGDTSSICLHSWVEHRSSITDLAVSCGGSSSVVISCSLDCTCKIHGRFPWAKHSQILDPRELESLRIRRALGDAKRIHHRNLFYKNKEGLGIPTGLLVPHKMRSLYEALAPKLQPNRGLKACAS</sequence>
<protein>
    <submittedName>
        <fullName evidence="4">Uncharacterized protein</fullName>
    </submittedName>
</protein>
<dbReference type="PROSITE" id="PS50294">
    <property type="entry name" value="WD_REPEATS_REGION"/>
    <property type="match status" value="1"/>
</dbReference>
<dbReference type="InterPro" id="IPR015943">
    <property type="entry name" value="WD40/YVTN_repeat-like_dom_sf"/>
</dbReference>
<dbReference type="SUPFAM" id="SSF50978">
    <property type="entry name" value="WD40 repeat-like"/>
    <property type="match status" value="1"/>
</dbReference>
<keyword evidence="2" id="KW-0677">Repeat</keyword>
<dbReference type="InterPro" id="IPR045227">
    <property type="entry name" value="WDR18/Ipi3/RID3"/>
</dbReference>
<dbReference type="GO" id="GO:0120330">
    <property type="term" value="C:rixosome complex"/>
    <property type="evidence" value="ECO:0007669"/>
    <property type="project" value="TreeGrafter"/>
</dbReference>
<evidence type="ECO:0000313" key="4">
    <source>
        <dbReference type="EMBL" id="KAH9327046.1"/>
    </source>
</evidence>
<gene>
    <name evidence="4" type="ORF">KI387_007224</name>
</gene>
<dbReference type="PROSITE" id="PS50082">
    <property type="entry name" value="WD_REPEATS_2"/>
    <property type="match status" value="1"/>
</dbReference>
<feature type="non-terminal residue" evidence="4">
    <location>
        <position position="271"/>
    </location>
</feature>
<dbReference type="InterPro" id="IPR001680">
    <property type="entry name" value="WD40_rpt"/>
</dbReference>
<comment type="caution">
    <text evidence="4">The sequence shown here is derived from an EMBL/GenBank/DDBJ whole genome shotgun (WGS) entry which is preliminary data.</text>
</comment>
<evidence type="ECO:0000313" key="5">
    <source>
        <dbReference type="Proteomes" id="UP000824469"/>
    </source>
</evidence>
<dbReference type="SMART" id="SM00320">
    <property type="entry name" value="WD40"/>
    <property type="match status" value="2"/>
</dbReference>
<dbReference type="EMBL" id="JAHRHJ020000002">
    <property type="protein sequence ID" value="KAH9327046.1"/>
    <property type="molecule type" value="Genomic_DNA"/>
</dbReference>
<dbReference type="AlphaFoldDB" id="A0AA38GQN7"/>
<keyword evidence="5" id="KW-1185">Reference proteome</keyword>
<keyword evidence="1 3" id="KW-0853">WD repeat</keyword>